<feature type="region of interest" description="Disordered" evidence="5">
    <location>
        <begin position="846"/>
        <end position="877"/>
    </location>
</feature>
<proteinExistence type="predicted"/>
<dbReference type="PANTHER" id="PTHR21725">
    <property type="entry name" value="E3 UBIQUITIN-PROTEIN LIGASE UBR4"/>
    <property type="match status" value="1"/>
</dbReference>
<keyword evidence="3" id="KW-0862">Zinc</keyword>
<dbReference type="HOGENOM" id="CLU_223698_0_0_1"/>
<evidence type="ECO:0000259" key="6">
    <source>
        <dbReference type="PROSITE" id="PS51157"/>
    </source>
</evidence>
<evidence type="ECO:0000256" key="1">
    <source>
        <dbReference type="ARBA" id="ARBA00022723"/>
    </source>
</evidence>
<keyword evidence="1" id="KW-0479">Metal-binding</keyword>
<evidence type="ECO:0000256" key="3">
    <source>
        <dbReference type="ARBA" id="ARBA00022833"/>
    </source>
</evidence>
<name>B7GBU2_PHATC</name>
<dbReference type="EMBL" id="CM000626">
    <property type="protein sequence ID" value="EEC43906.1"/>
    <property type="molecule type" value="Genomic_DNA"/>
</dbReference>
<evidence type="ECO:0000313" key="8">
    <source>
        <dbReference type="Proteomes" id="UP000000759"/>
    </source>
</evidence>
<dbReference type="PANTHER" id="PTHR21725:SF1">
    <property type="entry name" value="E3 UBIQUITIN-PROTEIN LIGASE UBR4"/>
    <property type="match status" value="1"/>
</dbReference>
<feature type="domain" description="UBR-type" evidence="6">
    <location>
        <begin position="1948"/>
        <end position="2020"/>
    </location>
</feature>
<dbReference type="GO" id="GO:0008270">
    <property type="term" value="F:zinc ion binding"/>
    <property type="evidence" value="ECO:0007669"/>
    <property type="project" value="UniProtKB-KW"/>
</dbReference>
<feature type="non-terminal residue" evidence="7">
    <location>
        <position position="2694"/>
    </location>
</feature>
<keyword evidence="2" id="KW-0863">Zinc-finger</keyword>
<feature type="region of interest" description="Disordered" evidence="5">
    <location>
        <begin position="751"/>
        <end position="771"/>
    </location>
</feature>
<feature type="compositionally biased region" description="Basic and acidic residues" evidence="5">
    <location>
        <begin position="316"/>
        <end position="333"/>
    </location>
</feature>
<evidence type="ECO:0000256" key="4">
    <source>
        <dbReference type="PROSITE-ProRule" id="PRU00508"/>
    </source>
</evidence>
<dbReference type="GeneID" id="7198446"/>
<reference evidence="7 8" key="1">
    <citation type="journal article" date="2008" name="Nature">
        <title>The Phaeodactylum genome reveals the evolutionary history of diatom genomes.</title>
        <authorList>
            <person name="Bowler C."/>
            <person name="Allen A.E."/>
            <person name="Badger J.H."/>
            <person name="Grimwood J."/>
            <person name="Jabbari K."/>
            <person name="Kuo A."/>
            <person name="Maheswari U."/>
            <person name="Martens C."/>
            <person name="Maumus F."/>
            <person name="Otillar R.P."/>
            <person name="Rayko E."/>
            <person name="Salamov A."/>
            <person name="Vandepoele K."/>
            <person name="Beszteri B."/>
            <person name="Gruber A."/>
            <person name="Heijde M."/>
            <person name="Katinka M."/>
            <person name="Mock T."/>
            <person name="Valentin K."/>
            <person name="Verret F."/>
            <person name="Berges J.A."/>
            <person name="Brownlee C."/>
            <person name="Cadoret J.P."/>
            <person name="Chiovitti A."/>
            <person name="Choi C.J."/>
            <person name="Coesel S."/>
            <person name="De Martino A."/>
            <person name="Detter J.C."/>
            <person name="Durkin C."/>
            <person name="Falciatore A."/>
            <person name="Fournet J."/>
            <person name="Haruta M."/>
            <person name="Huysman M.J."/>
            <person name="Jenkins B.D."/>
            <person name="Jiroutova K."/>
            <person name="Jorgensen R.E."/>
            <person name="Joubert Y."/>
            <person name="Kaplan A."/>
            <person name="Kroger N."/>
            <person name="Kroth P.G."/>
            <person name="La Roche J."/>
            <person name="Lindquist E."/>
            <person name="Lommer M."/>
            <person name="Martin-Jezequel V."/>
            <person name="Lopez P.J."/>
            <person name="Lucas S."/>
            <person name="Mangogna M."/>
            <person name="McGinnis K."/>
            <person name="Medlin L.K."/>
            <person name="Montsant A."/>
            <person name="Oudot-Le Secq M.P."/>
            <person name="Napoli C."/>
            <person name="Obornik M."/>
            <person name="Parker M.S."/>
            <person name="Petit J.L."/>
            <person name="Porcel B.M."/>
            <person name="Poulsen N."/>
            <person name="Robison M."/>
            <person name="Rychlewski L."/>
            <person name="Rynearson T.A."/>
            <person name="Schmutz J."/>
            <person name="Shapiro H."/>
            <person name="Siaut M."/>
            <person name="Stanley M."/>
            <person name="Sussman M.R."/>
            <person name="Taylor A.R."/>
            <person name="Vardi A."/>
            <person name="von Dassow P."/>
            <person name="Vyverman W."/>
            <person name="Willis A."/>
            <person name="Wyrwicz L.S."/>
            <person name="Rokhsar D.S."/>
            <person name="Weissenbach J."/>
            <person name="Armbrust E.V."/>
            <person name="Green B.R."/>
            <person name="Van de Peer Y."/>
            <person name="Grigoriev I.V."/>
        </authorList>
    </citation>
    <scope>NUCLEOTIDE SEQUENCE [LARGE SCALE GENOMIC DNA]</scope>
    <source>
        <strain evidence="7 8">CCAP 1055/1</strain>
    </source>
</reference>
<feature type="region of interest" description="Disordered" evidence="5">
    <location>
        <begin position="653"/>
        <end position="672"/>
    </location>
</feature>
<sequence>MAKKKVPPAIGKGPASSTTITRVCVTRPSCLVLLTLPPVHRSRLTPMRRTTDPNAEDPSPPFDGVYDLLRSWRLRALEPTRAHSTDWTELGVLLSRDEPSGGSPHVTSPTTTPASSVASSKSPVRHTNTNAASGTVTLAYGLVLTTRVLEQLVQRRSDHDSSSLALVTVALADSLTSVLLRDVKALERLSHGPARAFVRRLWAVLTYALSHALQDLVPPDASPAEHDEHHTTATAVAIVTLEQLVYFQRGTNPFVLEATPASLWYRIARTVVVPNADRFWDDTDYWRRLCRSLLWRWTPTERAVWDVWRDLGRDSIPDRGPQRGADETLHGDDQASDGSTPRPDPDLARSPSRRATTTPHDSLAELVNTCWSRPEDGGRLPIKRWASVVLVWLTPGQEQLLRVGLQLLSPTRTTNPRNIPVFGTPPEYLPDSHSTPRTQIPVSTLRVVLVSRLVRLVHEMGTLAGARLPPNATALKAYVTGLQGETMPKPKKGSQKIKATKPDLRDLGTLLSYRILQAHDACLATGWADPTVTLINDDVAVAHPVVWYYPFVSHTLDKLSHAACASVPNTGHAEQNLWRNRMQHMAAGWIWARHRSRPEGPVDAKLMAFCVGRLSSALTLLDVDPSGCEPDSSSREWNLTQALSEPVLGVPTKTTNRKRKATTGTGTETTRAPRATKNTCTFAHTFDVVERAVFGGEEMLSLVFRAFAEEPSKEKVAESILSSLISLVEKCYDLTEVEALLTDLPTGKKRKIPKASTAKRKRRKKDDSTAEVRVDCLPTSDGSYGKGITQARADLAGDCLEALQMCVKDPSAASTFLLALLRNAVSVDSIERVVYLGSRIEGIMVRPDRANNPPNADTLKREPNDSGEGSSPWTSREKKLWSSHMTLVLMLGSGGRANSSAPKRYIFGANRLQIFKTIAAQTSTILSGPFSEAGWPIWQPRAHRLLIASNITNELSTPSRENTAPDCYIVAGMIDSISYLLRNILKFVNLPARQDEWTIEEEIPLSLSDARLFLSVVARLSPQEQRSSLASLLKEMDKAVHEFRKSEKLLAFISGDRKASGFLARLIVLATHFALSVMSGKRFQGVIVNVLEKSLSLSAPIPATGWYKAETCFMGVFLDWESSELPEVPTSLWGIEASTGRILQGVLEGFFKIGILTAPQDNCHLLFASWNALGKSPLWTERTPGIQIPSVLPRDPALLLLDLREDICWLHGQLMKLEGSPCGSTLMEAIDSRVSGDSNQSAAKIKDLLTMMVSKATYVVDKICDQYIPNSAEMDFPMASSVHPLLEVVSCYLSFAVSSCTKPHNQFLSTIQAEVSGGKRARGYSSGSDNLDFDVESGDSRGGLEALERLRNGCLAFGAAPVHPDWLDDECRFRDEFSESDIVKIAIQAQTTLRKIVVLAQSQLEVSLRTVFSRTGESSDNVRSDLAFKLCSLHRFLENQPKDSSFSFQEESVKFEIGSASNLSNEVIGFLLMHGLRNSRVRTKKWYPSMVQRVPGKVHKYFRHKVKVDVSTPELRVAGEWEVLAGLALTAFSTPLCPLQDQAHGIEKPVFREIALYEKWHEVGVAALSSLAPVVSLLRMGLQHSGRPTHPFAKTKATFEDLDVHTLCPKSWTLSHSMLDEPQKNSILDTLGVLARLPVNSTWEAVSCQLVLDGPKFRTIQQFEVVRLALAAMSALASAANGNAIDRPDIVRKLMDRVVNILIQHVGHDRAGFFFESIGVKEVDYRTIVGKTSTISKRIDETRSMCCLSKELVDGMFLFFLNETEAVSQEARLSILCLMSSIAQHSLSNDCSTKSKALEVVGLFREAFYAVPESRILSLVTSDICNHSIEGSDTLQSAVSCILAFCLIELEKPGAYAPIIESLKDFVDDSMNKDYRFVSRPLLLLLLCSVQWDCLHDVVGTLLESNASQSRQVIKIVATFLESLNNDRSTVGSSRVKSDANDVTGKPVICSFVAKAGFHDQHWYNCYTCGLTWDKGCCSMCALVCHMGHDVAYSRYSSFFCDCGGNNKREAQRKCRCLTPLPSSEAEAAWAFGNARGGGKGTWTPRSPDLRPYKLDSQIDAQTNRFGEIALQFCPSQVKSALGSIINVGRTRNWGRITLDAVYEEYRIRKDDSSVMLLEENEEEQMNWCQEGGDLLSRRTNTQVVFKTDPSLPFRVARQSESGVFELSKKVDLPLDETGKALRDTKPSVRSALEVDSRGNVVVAATRVLSFWNCVQLLNTRYMHGGTSFSRTSLSIEGSRLVDFDIHGMKLSRPNENFLLIWGLSDVTVYSWKAAVNTCETIFDLSQQKKSLATADDEVVVHCDWLPGSMFAIAIVRSRSINLFHILSHSKMSTPVATISVSQKNASISNCCFIPITHSSDEAHSMSWIIMAILDDGRVCKASVTMNDSASVFSVAPEFDFARYLPVPDREDDTTERGGPAGYRKNMIGRQLDFLPLSRLLLLEIPSVCVMAYAVTEDGQISRGFELVPWEIRGKASVRGPFTRWRDFGRDLKCSSTKFCVGCICESSSSGDPVPLVLGVDGTVTSVATIQGAATLGSNGTSVEGIGLFSVPELIDDCAIYDLRGRRSFRESIIWLILSSNGSLCLLKEDGGWPIATQLNSQNERRTAIQTSTASAHLDLPMKLIASPLLAFEELTNLTDLKVVEFAGFGLEAGDILKSKLTKDNDSVLASPCRDGFTLSLSVRSESSKMLDFA</sequence>
<dbReference type="InterPro" id="IPR003126">
    <property type="entry name" value="Znf_UBR"/>
</dbReference>
<dbReference type="PaxDb" id="2850-Phatr49767"/>
<feature type="region of interest" description="Disordered" evidence="5">
    <location>
        <begin position="316"/>
        <end position="361"/>
    </location>
</feature>
<evidence type="ECO:0000313" key="7">
    <source>
        <dbReference type="EMBL" id="EEC43906.1"/>
    </source>
</evidence>
<dbReference type="InterPro" id="IPR045189">
    <property type="entry name" value="UBR4-like"/>
</dbReference>
<gene>
    <name evidence="7" type="ORF">PHATRDRAFT_49767</name>
</gene>
<evidence type="ECO:0000256" key="5">
    <source>
        <dbReference type="SAM" id="MobiDB-lite"/>
    </source>
</evidence>
<dbReference type="CDD" id="cd19681">
    <property type="entry name" value="UBR-box_BIG_like"/>
    <property type="match status" value="1"/>
</dbReference>
<accession>B7GBU2</accession>
<dbReference type="eggNOG" id="KOG1776">
    <property type="taxonomic scope" value="Eukaryota"/>
</dbReference>
<dbReference type="PROSITE" id="PS51157">
    <property type="entry name" value="ZF_UBR"/>
    <property type="match status" value="1"/>
</dbReference>
<feature type="compositionally biased region" description="Basic residues" evidence="5">
    <location>
        <begin position="751"/>
        <end position="764"/>
    </location>
</feature>
<evidence type="ECO:0000256" key="2">
    <source>
        <dbReference type="ARBA" id="ARBA00022771"/>
    </source>
</evidence>
<reference evidence="8" key="2">
    <citation type="submission" date="2008-08" db="EMBL/GenBank/DDBJ databases">
        <authorList>
            <consortium name="Diatom Consortium"/>
            <person name="Grigoriev I."/>
            <person name="Grimwood J."/>
            <person name="Kuo A."/>
            <person name="Otillar R.P."/>
            <person name="Salamov A."/>
            <person name="Detter J.C."/>
            <person name="Lindquist E."/>
            <person name="Shapiro H."/>
            <person name="Lucas S."/>
            <person name="Glavina del Rio T."/>
            <person name="Pitluck S."/>
            <person name="Rokhsar D."/>
            <person name="Bowler C."/>
        </authorList>
    </citation>
    <scope>GENOME REANNOTATION</scope>
    <source>
        <strain evidence="8">CCAP 1055/1</strain>
    </source>
</reference>
<feature type="zinc finger region" description="UBR-type" evidence="4">
    <location>
        <begin position="1948"/>
        <end position="2020"/>
    </location>
</feature>
<dbReference type="KEGG" id="pti:PHATRDRAFT_49767"/>
<keyword evidence="8" id="KW-1185">Reference proteome</keyword>
<dbReference type="OrthoDB" id="49457at2759"/>
<feature type="compositionally biased region" description="Low complexity" evidence="5">
    <location>
        <begin position="100"/>
        <end position="122"/>
    </location>
</feature>
<dbReference type="Pfam" id="PF02207">
    <property type="entry name" value="zf-UBR"/>
    <property type="match status" value="1"/>
</dbReference>
<feature type="region of interest" description="Disordered" evidence="5">
    <location>
        <begin position="94"/>
        <end position="129"/>
    </location>
</feature>
<feature type="compositionally biased region" description="Low complexity" evidence="5">
    <location>
        <begin position="662"/>
        <end position="672"/>
    </location>
</feature>
<organism evidence="7 8">
    <name type="scientific">Phaeodactylum tricornutum (strain CCAP 1055/1)</name>
    <dbReference type="NCBI Taxonomy" id="556484"/>
    <lineage>
        <taxon>Eukaryota</taxon>
        <taxon>Sar</taxon>
        <taxon>Stramenopiles</taxon>
        <taxon>Ochrophyta</taxon>
        <taxon>Bacillariophyta</taxon>
        <taxon>Bacillariophyceae</taxon>
        <taxon>Bacillariophycidae</taxon>
        <taxon>Naviculales</taxon>
        <taxon>Phaeodactylaceae</taxon>
        <taxon>Phaeodactylum</taxon>
    </lineage>
</organism>
<protein>
    <recommendedName>
        <fullName evidence="6">UBR-type domain-containing protein</fullName>
    </recommendedName>
</protein>
<dbReference type="SMART" id="SM00396">
    <property type="entry name" value="ZnF_UBR1"/>
    <property type="match status" value="1"/>
</dbReference>
<dbReference type="RefSeq" id="XP_002184507.1">
    <property type="nucleotide sequence ID" value="XM_002184471.1"/>
</dbReference>
<dbReference type="STRING" id="556484.B7GBU2"/>
<dbReference type="InParanoid" id="B7GBU2"/>
<dbReference type="Proteomes" id="UP000000759">
    <property type="component" value="Chromosome 24"/>
</dbReference>
<feature type="region of interest" description="Disordered" evidence="5">
    <location>
        <begin position="416"/>
        <end position="436"/>
    </location>
</feature>